<keyword evidence="3" id="KW-1185">Reference proteome</keyword>
<reference evidence="2 3" key="1">
    <citation type="submission" date="2023-10" db="EMBL/GenBank/DDBJ databases">
        <title>Development of a sustainable strategy for remediation of hydrocarbon-contaminated territories based on the waste exchange concept.</title>
        <authorList>
            <person name="Krivoruchko A."/>
        </authorList>
    </citation>
    <scope>NUCLEOTIDE SEQUENCE [LARGE SCALE GENOMIC DNA]</scope>
    <source>
        <strain evidence="2 3">IEGM 1203</strain>
    </source>
</reference>
<name>A0ABU4BTR4_RHOGO</name>
<comment type="caution">
    <text evidence="2">The sequence shown here is derived from an EMBL/GenBank/DDBJ whole genome shotgun (WGS) entry which is preliminary data.</text>
</comment>
<evidence type="ECO:0000313" key="2">
    <source>
        <dbReference type="EMBL" id="MDV6267612.1"/>
    </source>
</evidence>
<sequence>MPPAVTEAGAPIDARSPDEIVAGAGERGQRYLAALRLAGIPPSGMDSAEILYADGTCNAIAQGMPRYEVLAEFKAVGDVYAQITPMPSQRIAEIYVETAENTYC</sequence>
<evidence type="ECO:0000313" key="3">
    <source>
        <dbReference type="Proteomes" id="UP001185927"/>
    </source>
</evidence>
<proteinExistence type="predicted"/>
<evidence type="ECO:0000259" key="1">
    <source>
        <dbReference type="Pfam" id="PF05305"/>
    </source>
</evidence>
<dbReference type="Pfam" id="PF05305">
    <property type="entry name" value="DUF732"/>
    <property type="match status" value="1"/>
</dbReference>
<accession>A0ABU4BTR4</accession>
<protein>
    <submittedName>
        <fullName evidence="2">DUF732 domain-containing protein</fullName>
    </submittedName>
</protein>
<gene>
    <name evidence="2" type="ORF">R3Q16_13450</name>
</gene>
<dbReference type="RefSeq" id="WP_317541851.1">
    <property type="nucleotide sequence ID" value="NZ_JAWLKB010000005.1"/>
</dbReference>
<feature type="domain" description="DUF732" evidence="1">
    <location>
        <begin position="29"/>
        <end position="104"/>
    </location>
</feature>
<dbReference type="Proteomes" id="UP001185927">
    <property type="component" value="Unassembled WGS sequence"/>
</dbReference>
<dbReference type="InterPro" id="IPR007969">
    <property type="entry name" value="DUF732"/>
</dbReference>
<dbReference type="EMBL" id="JAWLKB010000005">
    <property type="protein sequence ID" value="MDV6267612.1"/>
    <property type="molecule type" value="Genomic_DNA"/>
</dbReference>
<organism evidence="2 3">
    <name type="scientific">Rhodococcus globerulus</name>
    <dbReference type="NCBI Taxonomy" id="33008"/>
    <lineage>
        <taxon>Bacteria</taxon>
        <taxon>Bacillati</taxon>
        <taxon>Actinomycetota</taxon>
        <taxon>Actinomycetes</taxon>
        <taxon>Mycobacteriales</taxon>
        <taxon>Nocardiaceae</taxon>
        <taxon>Rhodococcus</taxon>
    </lineage>
</organism>